<dbReference type="InterPro" id="IPR007159">
    <property type="entry name" value="SpoVT-AbrB_dom"/>
</dbReference>
<evidence type="ECO:0000313" key="4">
    <source>
        <dbReference type="Proteomes" id="UP001304683"/>
    </source>
</evidence>
<gene>
    <name evidence="3" type="ORF">Q5761_03040</name>
</gene>
<evidence type="ECO:0000259" key="2">
    <source>
        <dbReference type="SMART" id="SM00966"/>
    </source>
</evidence>
<keyword evidence="3" id="KW-0238">DNA-binding</keyword>
<keyword evidence="4" id="KW-1185">Reference proteome</keyword>
<name>A0ABZ0QQ82_9FIRM</name>
<evidence type="ECO:0000256" key="1">
    <source>
        <dbReference type="SAM" id="MobiDB-lite"/>
    </source>
</evidence>
<reference evidence="3 4" key="1">
    <citation type="submission" date="2023-08" db="EMBL/GenBank/DDBJ databases">
        <title>Genome sequence of Thermaerobacter compostii strain Ins1, a spore-forming filamentous bacterium isolated from a deep geothermal reservoir.</title>
        <authorList>
            <person name="Bregnard D."/>
            <person name="Gonzalez D."/>
            <person name="Junier P."/>
        </authorList>
    </citation>
    <scope>NUCLEOTIDE SEQUENCE [LARGE SCALE GENOMIC DNA]</scope>
    <source>
        <strain evidence="3 4">Ins1</strain>
    </source>
</reference>
<evidence type="ECO:0000313" key="3">
    <source>
        <dbReference type="EMBL" id="WPD19660.1"/>
    </source>
</evidence>
<accession>A0ABZ0QQ82</accession>
<feature type="region of interest" description="Disordered" evidence="1">
    <location>
        <begin position="62"/>
        <end position="105"/>
    </location>
</feature>
<dbReference type="EMBL" id="CP132508">
    <property type="protein sequence ID" value="WPD19660.1"/>
    <property type="molecule type" value="Genomic_DNA"/>
</dbReference>
<dbReference type="SMART" id="SM00966">
    <property type="entry name" value="SpoVT_AbrB"/>
    <property type="match status" value="1"/>
</dbReference>
<feature type="compositionally biased region" description="Basic and acidic residues" evidence="1">
    <location>
        <begin position="69"/>
        <end position="87"/>
    </location>
</feature>
<sequence length="105" mass="11684">MELLRVRERGQITIAKVLREQLGIGDNSVLLAYVERGRLILEPVPEPGGDLPSIIGLLPSRGEVNPKGARREAQRQRAERWRERHGEASGLTRARARSMPVEGAL</sequence>
<dbReference type="Proteomes" id="UP001304683">
    <property type="component" value="Chromosome"/>
</dbReference>
<dbReference type="GO" id="GO:0003677">
    <property type="term" value="F:DNA binding"/>
    <property type="evidence" value="ECO:0007669"/>
    <property type="project" value="UniProtKB-KW"/>
</dbReference>
<organism evidence="3 4">
    <name type="scientific">Thermaerobacter composti</name>
    <dbReference type="NCBI Taxonomy" id="554949"/>
    <lineage>
        <taxon>Bacteria</taxon>
        <taxon>Bacillati</taxon>
        <taxon>Bacillota</taxon>
        <taxon>Clostridia</taxon>
        <taxon>Eubacteriales</taxon>
        <taxon>Clostridiales Family XVII. Incertae Sedis</taxon>
        <taxon>Thermaerobacter</taxon>
    </lineage>
</organism>
<feature type="domain" description="SpoVT-AbrB" evidence="2">
    <location>
        <begin position="4"/>
        <end position="49"/>
    </location>
</feature>
<protein>
    <submittedName>
        <fullName evidence="3">AbrB/MazE/SpoVT family DNA-binding domain-containing protein</fullName>
    </submittedName>
</protein>
<proteinExistence type="predicted"/>
<dbReference type="InterPro" id="IPR037914">
    <property type="entry name" value="SpoVT-AbrB_sf"/>
</dbReference>
<dbReference type="RefSeq" id="WP_318751151.1">
    <property type="nucleotide sequence ID" value="NZ_CP132508.1"/>
</dbReference>
<dbReference type="Gene3D" id="2.10.260.10">
    <property type="match status" value="1"/>
</dbReference>
<dbReference type="SUPFAM" id="SSF89447">
    <property type="entry name" value="AbrB/MazE/MraZ-like"/>
    <property type="match status" value="1"/>
</dbReference>